<dbReference type="InterPro" id="IPR012334">
    <property type="entry name" value="Pectin_lyas_fold"/>
</dbReference>
<keyword evidence="2" id="KW-1185">Reference proteome</keyword>
<dbReference type="RefSeq" id="WP_205118534.1">
    <property type="nucleotide sequence ID" value="NZ_JAFBCM010000001.1"/>
</dbReference>
<dbReference type="InterPro" id="IPR023366">
    <property type="entry name" value="ATP_synth_asu-like_sf"/>
</dbReference>
<evidence type="ECO:0000313" key="1">
    <source>
        <dbReference type="EMBL" id="MFC3763658.1"/>
    </source>
</evidence>
<dbReference type="Gene3D" id="2.160.20.10">
    <property type="entry name" value="Single-stranded right-handed beta-helix, Pectin lyase-like"/>
    <property type="match status" value="1"/>
</dbReference>
<dbReference type="Proteomes" id="UP001595699">
    <property type="component" value="Unassembled WGS sequence"/>
</dbReference>
<protein>
    <submittedName>
        <fullName evidence="1">Uncharacterized protein</fullName>
    </submittedName>
</protein>
<gene>
    <name evidence="1" type="ORF">ACFOUW_22665</name>
</gene>
<sequence>MGVSRRAVIGGGVGLAVLGVPRIAAAAVSYFVDSVAGNDGNAGTSTATPFETLPKAVSVMAAGDTLNLKRGSVFRTPLNLTGKAGGTTVQAYGTGTDPMIDLLADALGVATNWTRDGTANRWFRTLPAPSGGWNGFLLVLNGSAGNYIKPDAASVLAPGDWFFQRTTNTLSVYATQNPTSHYTSLQYVPQALGATNDIGLRMAAADDPRGVGVAAGCRVSNLVVRGARRNVQLVADATLTDVTAQFSASTNIVVSYEGTYTLTRVRGLDSGSALTNGEHGILFAGSGSTTVLGTTSDWTTSGGNVWSRSLAGLGSPAGNHLIRDWLDFPSRRYVPPQSSLGAVTGPEDWFVNGTTLSVFATGNPASVYTVLLGGRWELMDALLVDCEFDYAGEDAFQAGGNVHPDSEITVASSIPGPTRISRGFENAVDIKSGSVTFSNAWIWQDTTAPSSRRGPTVTIQGNSRDIAFAGCAVSNLLTTKQTMDVQELRPKIASERTMWYSKNQSSTGVVLSHFNGQPHSFLFDFFYNDAGTAQGLPIVAISGDHDFTHCAFHSSTMSSTVRSMHFRGNSTFAASCSAITCDLSTIITEGGVQYRLATVRWDGVEIYLGPGAIFAFDGLANASAKFNGVWRVRDAWYAYNGTSGTRSFSTFLVPLDDDPPATANLTGLQMLLWARLTGLRGCSLLGKSELVRLDADTAPLQDTFALDWHDLVPNALGLNYWAQRATSTQKLVTQLHAGAQRSYTSAQVLADASTAGNLIADTAGTWGGSGNRVNVNSADSQDAYLEPAVTAISVANGVATVTCPGHGVVKGRKVIVTGVTAPTSGLEGAFFVDSVVDPNTFTYRAVRGTPSGAAALSASARILWGRMKPTAAGFQSAPSYALPAGQKDLQGTTVPATSRCFGPVMQ</sequence>
<dbReference type="SUPFAM" id="SSF51126">
    <property type="entry name" value="Pectin lyase-like"/>
    <property type="match status" value="1"/>
</dbReference>
<dbReference type="InterPro" id="IPR011050">
    <property type="entry name" value="Pectin_lyase_fold/virulence"/>
</dbReference>
<accession>A0ABV7YHV1</accession>
<evidence type="ECO:0000313" key="2">
    <source>
        <dbReference type="Proteomes" id="UP001595699"/>
    </source>
</evidence>
<comment type="caution">
    <text evidence="1">The sequence shown here is derived from an EMBL/GenBank/DDBJ whole genome shotgun (WGS) entry which is preliminary data.</text>
</comment>
<dbReference type="EMBL" id="JBHRZH010000020">
    <property type="protein sequence ID" value="MFC3763658.1"/>
    <property type="molecule type" value="Genomic_DNA"/>
</dbReference>
<name>A0ABV7YHV1_9ACTN</name>
<reference evidence="2" key="1">
    <citation type="journal article" date="2019" name="Int. J. Syst. Evol. Microbiol.">
        <title>The Global Catalogue of Microorganisms (GCM) 10K type strain sequencing project: providing services to taxonomists for standard genome sequencing and annotation.</title>
        <authorList>
            <consortium name="The Broad Institute Genomics Platform"/>
            <consortium name="The Broad Institute Genome Sequencing Center for Infectious Disease"/>
            <person name="Wu L."/>
            <person name="Ma J."/>
        </authorList>
    </citation>
    <scope>NUCLEOTIDE SEQUENCE [LARGE SCALE GENOMIC DNA]</scope>
    <source>
        <strain evidence="2">CGMCC 4.7241</strain>
    </source>
</reference>
<organism evidence="1 2">
    <name type="scientific">Tenggerimyces flavus</name>
    <dbReference type="NCBI Taxonomy" id="1708749"/>
    <lineage>
        <taxon>Bacteria</taxon>
        <taxon>Bacillati</taxon>
        <taxon>Actinomycetota</taxon>
        <taxon>Actinomycetes</taxon>
        <taxon>Propionibacteriales</taxon>
        <taxon>Nocardioidaceae</taxon>
        <taxon>Tenggerimyces</taxon>
    </lineage>
</organism>
<dbReference type="Gene3D" id="2.40.30.20">
    <property type="match status" value="1"/>
</dbReference>
<proteinExistence type="predicted"/>